<feature type="region of interest" description="Disordered" evidence="4">
    <location>
        <begin position="1"/>
        <end position="45"/>
    </location>
</feature>
<organism evidence="7 8">
    <name type="scientific">Penicillium decumbens</name>
    <dbReference type="NCBI Taxonomy" id="69771"/>
    <lineage>
        <taxon>Eukaryota</taxon>
        <taxon>Fungi</taxon>
        <taxon>Dikarya</taxon>
        <taxon>Ascomycota</taxon>
        <taxon>Pezizomycotina</taxon>
        <taxon>Eurotiomycetes</taxon>
        <taxon>Eurotiomycetidae</taxon>
        <taxon>Eurotiales</taxon>
        <taxon>Aspergillaceae</taxon>
        <taxon>Penicillium</taxon>
    </lineage>
</organism>
<evidence type="ECO:0000256" key="1">
    <source>
        <dbReference type="ARBA" id="ARBA00004184"/>
    </source>
</evidence>
<feature type="compositionally biased region" description="Acidic residues" evidence="4">
    <location>
        <begin position="667"/>
        <end position="676"/>
    </location>
</feature>
<dbReference type="GO" id="GO:0006629">
    <property type="term" value="P:lipid metabolic process"/>
    <property type="evidence" value="ECO:0007669"/>
    <property type="project" value="UniProtKB-KW"/>
</dbReference>
<feature type="compositionally biased region" description="Basic residues" evidence="4">
    <location>
        <begin position="948"/>
        <end position="963"/>
    </location>
</feature>
<dbReference type="GO" id="GO:0012505">
    <property type="term" value="C:endomembrane system"/>
    <property type="evidence" value="ECO:0007669"/>
    <property type="project" value="UniProtKB-SubCell"/>
</dbReference>
<keyword evidence="8" id="KW-1185">Reference proteome</keyword>
<proteinExistence type="predicted"/>
<dbReference type="InterPro" id="IPR004276">
    <property type="entry name" value="GlycoTrans_28_N"/>
</dbReference>
<feature type="domain" description="Erythromycin biosynthesis protein CIII-like C-terminal" evidence="6">
    <location>
        <begin position="432"/>
        <end position="535"/>
    </location>
</feature>
<sequence>MPAAADAAEPPSTQNGDHREEDWPEDVSQPSTRREDRMQFSGDGLNTGVRVLSDGRLDIKINEHKPNLVGLLNQIQAAALPSELDRISSRATLPKGDGKHFPLRLNVVIQVIGSRGDIQPFVALGKELKKHGHRVRLATHLAFREFVLDGGLEFFNIGGDPEELMAFMVKNRGLLPSVNTIRSGAIQKRRREMKQIIEGCWRSCFELGDGTQMHQIKDDPFSDSVDYRRRPFVADVIIANPPSLAHIHCAQRLGIPLHIMFTMPWSPTQSFPHPLAILNQQGCKPTIANFVSYAIVDMMVWEGLGDLVNKFRKNVLALDPLDSITAPSLLHRLQIPCSYLWSPAVLPKPKDWGENIDICGFSFLPAKPNYTPSNEIRNFLDAGPMPIYIGFGSIVVDDPVKLTKIVYGAVQKTGQRAIVSRGWGNLGIEDVEIPDNILVIGSCPHDWLFRQVSCVIHHGGAGTTAAGLALGCPTIIVPFFGDQEFWGRIVAKAGAGPVPIPHKELTVDKLSTAIEIALRDTTKERAQEISKRMENESGTEEAAYSFHRQLDLKPLRCAICPNRPAVWHVKHTEIGLSAFAASILVEMERLRPDQLVLNRPMEYDTYRDPVGPLSASAQVLFGAISNFVIGLADIPTEVLLDIVSAGKALGHKHPIHLDPRLNWQSNNEDELAGEEDSEKRNDQQKEGNLEEPVSSSPNESTNQSTNGAVDQPLDGTGRDSHSDDGSGSDGSSSKSSDASPVSAVDRVRSLRMEKSETMSSQVAPSKPPTFLSKVGNRGGRMSKRFANFVIWLPTDLSLSMSKGFHNAPKIYHDVTVKSTPKVYGIRSGFRAAGQELRDGFYYGVTGLVTQPRLGYKQKGTKGMMKGVGKGLGGVLLKPPAGLWGLAGYPLSGVRRNLLDSLGKTQENRIVASRITQGHEEMRASSAEDRAEVVRKWTALEEKLDKEKRRYRRSRSRSQSRAHPHACTMGSPHKVTVS</sequence>
<protein>
    <submittedName>
        <fullName evidence="7">Uncharacterized protein</fullName>
    </submittedName>
</protein>
<feature type="compositionally biased region" description="Basic and acidic residues" evidence="4">
    <location>
        <begin position="677"/>
        <end position="688"/>
    </location>
</feature>
<dbReference type="Proteomes" id="UP000191522">
    <property type="component" value="Unassembled WGS sequence"/>
</dbReference>
<comment type="caution">
    <text evidence="7">The sequence shown here is derived from an EMBL/GenBank/DDBJ whole genome shotgun (WGS) entry which is preliminary data.</text>
</comment>
<dbReference type="InterPro" id="IPR050426">
    <property type="entry name" value="Glycosyltransferase_28"/>
</dbReference>
<dbReference type="FunFam" id="3.40.50.2000:FF:000009">
    <property type="entry name" value="Sterol 3-beta-glucosyltransferase UGT80A2"/>
    <property type="match status" value="1"/>
</dbReference>
<dbReference type="Pfam" id="PF06722">
    <property type="entry name" value="EryCIII-like_C"/>
    <property type="match status" value="1"/>
</dbReference>
<reference evidence="8" key="1">
    <citation type="journal article" date="2017" name="Nat. Microbiol.">
        <title>Global analysis of biosynthetic gene clusters reveals vast potential of secondary metabolite production in Penicillium species.</title>
        <authorList>
            <person name="Nielsen J.C."/>
            <person name="Grijseels S."/>
            <person name="Prigent S."/>
            <person name="Ji B."/>
            <person name="Dainat J."/>
            <person name="Nielsen K.F."/>
            <person name="Frisvad J.C."/>
            <person name="Workman M."/>
            <person name="Nielsen J."/>
        </authorList>
    </citation>
    <scope>NUCLEOTIDE SEQUENCE [LARGE SCALE GENOMIC DNA]</scope>
    <source>
        <strain evidence="8">IBT 11843</strain>
    </source>
</reference>
<evidence type="ECO:0000256" key="2">
    <source>
        <dbReference type="ARBA" id="ARBA00022679"/>
    </source>
</evidence>
<dbReference type="Pfam" id="PF03033">
    <property type="entry name" value="Glyco_transf_28"/>
    <property type="match status" value="1"/>
</dbReference>
<dbReference type="FunFam" id="3.40.50.2000:FF:000100">
    <property type="entry name" value="Glycosyltransferase family 1 protein"/>
    <property type="match status" value="1"/>
</dbReference>
<dbReference type="InterPro" id="IPR010610">
    <property type="entry name" value="EryCIII-like_C"/>
</dbReference>
<evidence type="ECO:0000313" key="8">
    <source>
        <dbReference type="Proteomes" id="UP000191522"/>
    </source>
</evidence>
<dbReference type="GO" id="GO:0005975">
    <property type="term" value="P:carbohydrate metabolic process"/>
    <property type="evidence" value="ECO:0007669"/>
    <property type="project" value="InterPro"/>
</dbReference>
<dbReference type="OrthoDB" id="5835829at2759"/>
<evidence type="ECO:0000259" key="5">
    <source>
        <dbReference type="Pfam" id="PF03033"/>
    </source>
</evidence>
<feature type="compositionally biased region" description="Basic and acidic residues" evidence="4">
    <location>
        <begin position="745"/>
        <end position="756"/>
    </location>
</feature>
<gene>
    <name evidence="7" type="ORF">PENDEC_c024G03721</name>
</gene>
<feature type="compositionally biased region" description="Low complexity" evidence="4">
    <location>
        <begin position="729"/>
        <end position="742"/>
    </location>
</feature>
<dbReference type="SUPFAM" id="SSF53756">
    <property type="entry name" value="UDP-Glycosyltransferase/glycogen phosphorylase"/>
    <property type="match status" value="1"/>
</dbReference>
<dbReference type="AlphaFoldDB" id="A0A1V6P079"/>
<evidence type="ECO:0000256" key="4">
    <source>
        <dbReference type="SAM" id="MobiDB-lite"/>
    </source>
</evidence>
<dbReference type="CDD" id="cd03784">
    <property type="entry name" value="GT1_Gtf-like"/>
    <property type="match status" value="1"/>
</dbReference>
<name>A0A1V6P079_PENDC</name>
<dbReference type="OMA" id="PAVWHIK"/>
<evidence type="ECO:0000313" key="7">
    <source>
        <dbReference type="EMBL" id="OQD70339.1"/>
    </source>
</evidence>
<accession>A0A1V6P079</accession>
<dbReference type="Gene3D" id="3.40.50.2000">
    <property type="entry name" value="Glycogen Phosphorylase B"/>
    <property type="match status" value="2"/>
</dbReference>
<evidence type="ECO:0000259" key="6">
    <source>
        <dbReference type="Pfam" id="PF06722"/>
    </source>
</evidence>
<comment type="subcellular location">
    <subcellularLocation>
        <location evidence="1">Endomembrane system</location>
        <topology evidence="1">Peripheral membrane protein</topology>
    </subcellularLocation>
</comment>
<dbReference type="STRING" id="69771.A0A1V6P079"/>
<keyword evidence="3" id="KW-0443">Lipid metabolism</keyword>
<keyword evidence="2" id="KW-0808">Transferase</keyword>
<dbReference type="GO" id="GO:0016906">
    <property type="term" value="F:sterol 3-beta-glucosyltransferase activity"/>
    <property type="evidence" value="ECO:0007669"/>
    <property type="project" value="UniProtKB-ARBA"/>
</dbReference>
<dbReference type="EMBL" id="MDYL01000024">
    <property type="protein sequence ID" value="OQD70339.1"/>
    <property type="molecule type" value="Genomic_DNA"/>
</dbReference>
<dbReference type="PANTHER" id="PTHR48050:SF13">
    <property type="entry name" value="STEROL 3-BETA-GLUCOSYLTRANSFERASE UGT80A2"/>
    <property type="match status" value="1"/>
</dbReference>
<feature type="compositionally biased region" description="Polar residues" evidence="4">
    <location>
        <begin position="693"/>
        <end position="708"/>
    </location>
</feature>
<feature type="region of interest" description="Disordered" evidence="4">
    <location>
        <begin position="654"/>
        <end position="775"/>
    </location>
</feature>
<dbReference type="InterPro" id="IPR002213">
    <property type="entry name" value="UDP_glucos_trans"/>
</dbReference>
<dbReference type="PANTHER" id="PTHR48050">
    <property type="entry name" value="STEROL 3-BETA-GLUCOSYLTRANSFERASE"/>
    <property type="match status" value="1"/>
</dbReference>
<feature type="region of interest" description="Disordered" evidence="4">
    <location>
        <begin position="945"/>
        <end position="977"/>
    </location>
</feature>
<evidence type="ECO:0000256" key="3">
    <source>
        <dbReference type="ARBA" id="ARBA00023098"/>
    </source>
</evidence>
<feature type="domain" description="Glycosyltransferase family 28 N-terminal" evidence="5">
    <location>
        <begin position="107"/>
        <end position="271"/>
    </location>
</feature>